<keyword evidence="2 3" id="KW-0143">Chaperone</keyword>
<keyword evidence="3 4" id="KW-0346">Stress response</keyword>
<dbReference type="PROSITE" id="PS01071">
    <property type="entry name" value="GRPE"/>
    <property type="match status" value="1"/>
</dbReference>
<dbReference type="CDD" id="cd00446">
    <property type="entry name" value="GrpE"/>
    <property type="match status" value="1"/>
</dbReference>
<reference evidence="7" key="1">
    <citation type="submission" date="2022-05" db="EMBL/GenBank/DDBJ databases">
        <authorList>
            <person name="Oliphant S.A."/>
            <person name="Watson-Haigh N.S."/>
            <person name="Sumby K.M."/>
            <person name="Gardner J.M."/>
            <person name="Jiranek V."/>
        </authorList>
    </citation>
    <scope>NUCLEOTIDE SEQUENCE</scope>
    <source>
        <strain evidence="7">Ru20-1</strain>
    </source>
</reference>
<dbReference type="EMBL" id="CP097478">
    <property type="protein sequence ID" value="USS92793.1"/>
    <property type="molecule type" value="Genomic_DNA"/>
</dbReference>
<evidence type="ECO:0000313" key="8">
    <source>
        <dbReference type="Proteomes" id="UP001057532"/>
    </source>
</evidence>
<comment type="function">
    <text evidence="3 4">Participates actively in the response to hyperosmotic and heat shock by preventing the aggregation of stress-denatured proteins, in association with DnaK and GrpE. It is the nucleotide exchange factor for DnaK and may function as a thermosensor. Unfolded proteins bind initially to DnaJ; upon interaction with the DnaJ-bound protein, DnaK hydrolyzes its bound ATP, resulting in the formation of a stable complex. GrpE releases ADP from DnaK; ATP binding to DnaK triggers the release of the substrate protein, thus completing the reaction cycle. Several rounds of ATP-dependent interactions between DnaJ, DnaK and GrpE are required for fully efficient folding.</text>
</comment>
<evidence type="ECO:0000256" key="4">
    <source>
        <dbReference type="RuleBase" id="RU000639"/>
    </source>
</evidence>
<keyword evidence="3" id="KW-0963">Cytoplasm</keyword>
<feature type="compositionally biased region" description="Low complexity" evidence="6">
    <location>
        <begin position="25"/>
        <end position="34"/>
    </location>
</feature>
<dbReference type="InterPro" id="IPR009012">
    <property type="entry name" value="GrpE_head"/>
</dbReference>
<evidence type="ECO:0000256" key="6">
    <source>
        <dbReference type="SAM" id="MobiDB-lite"/>
    </source>
</evidence>
<dbReference type="PANTHER" id="PTHR21237:SF23">
    <property type="entry name" value="GRPE PROTEIN HOMOLOG, MITOCHONDRIAL"/>
    <property type="match status" value="1"/>
</dbReference>
<protein>
    <recommendedName>
        <fullName evidence="3 4">Protein GrpE</fullName>
    </recommendedName>
    <alternativeName>
        <fullName evidence="3">HSP-70 cofactor</fullName>
    </alternativeName>
</protein>
<dbReference type="HAMAP" id="MF_01151">
    <property type="entry name" value="GrpE"/>
    <property type="match status" value="1"/>
</dbReference>
<keyword evidence="8" id="KW-1185">Reference proteome</keyword>
<evidence type="ECO:0000256" key="2">
    <source>
        <dbReference type="ARBA" id="ARBA00023186"/>
    </source>
</evidence>
<dbReference type="Gene3D" id="3.90.20.20">
    <property type="match status" value="1"/>
</dbReference>
<gene>
    <name evidence="3 7" type="primary">grpE</name>
    <name evidence="7" type="ORF">M8332_03945</name>
</gene>
<name>A0ABY5C5E1_9LACO</name>
<dbReference type="NCBIfam" id="NF010759">
    <property type="entry name" value="PRK14162.1"/>
    <property type="match status" value="1"/>
</dbReference>
<organism evidence="7 8">
    <name type="scientific">Fructilactobacillus ixorae</name>
    <dbReference type="NCBI Taxonomy" id="1750535"/>
    <lineage>
        <taxon>Bacteria</taxon>
        <taxon>Bacillati</taxon>
        <taxon>Bacillota</taxon>
        <taxon>Bacilli</taxon>
        <taxon>Lactobacillales</taxon>
        <taxon>Lactobacillaceae</taxon>
        <taxon>Fructilactobacillus</taxon>
    </lineage>
</organism>
<evidence type="ECO:0000313" key="7">
    <source>
        <dbReference type="EMBL" id="USS92793.1"/>
    </source>
</evidence>
<dbReference type="PANTHER" id="PTHR21237">
    <property type="entry name" value="GRPE PROTEIN"/>
    <property type="match status" value="1"/>
</dbReference>
<dbReference type="InterPro" id="IPR000740">
    <property type="entry name" value="GrpE"/>
</dbReference>
<evidence type="ECO:0000256" key="3">
    <source>
        <dbReference type="HAMAP-Rule" id="MF_01151"/>
    </source>
</evidence>
<dbReference type="PRINTS" id="PR00773">
    <property type="entry name" value="GRPEPROTEIN"/>
</dbReference>
<evidence type="ECO:0000256" key="1">
    <source>
        <dbReference type="ARBA" id="ARBA00009054"/>
    </source>
</evidence>
<proteinExistence type="inferred from homology"/>
<comment type="subcellular location">
    <subcellularLocation>
        <location evidence="3">Cytoplasm</location>
    </subcellularLocation>
</comment>
<dbReference type="SUPFAM" id="SSF58014">
    <property type="entry name" value="Coiled-coil domain of nucleotide exchange factor GrpE"/>
    <property type="match status" value="1"/>
</dbReference>
<dbReference type="RefSeq" id="WP_252779554.1">
    <property type="nucleotide sequence ID" value="NZ_CP097478.1"/>
</dbReference>
<dbReference type="Proteomes" id="UP001057532">
    <property type="component" value="Chromosome"/>
</dbReference>
<comment type="subunit">
    <text evidence="3">Homodimer.</text>
</comment>
<dbReference type="Pfam" id="PF01025">
    <property type="entry name" value="GrpE"/>
    <property type="match status" value="1"/>
</dbReference>
<dbReference type="Gene3D" id="2.30.22.10">
    <property type="entry name" value="Head domain of nucleotide exchange factor GrpE"/>
    <property type="match status" value="1"/>
</dbReference>
<comment type="similarity">
    <text evidence="1 3 5">Belongs to the GrpE family.</text>
</comment>
<evidence type="ECO:0000256" key="5">
    <source>
        <dbReference type="RuleBase" id="RU004478"/>
    </source>
</evidence>
<accession>A0ABY5C5E1</accession>
<dbReference type="NCBIfam" id="NF010738">
    <property type="entry name" value="PRK14140.1"/>
    <property type="match status" value="1"/>
</dbReference>
<dbReference type="InterPro" id="IPR013805">
    <property type="entry name" value="GrpE_CC"/>
</dbReference>
<dbReference type="SUPFAM" id="SSF51064">
    <property type="entry name" value="Head domain of nucleotide exchange factor GrpE"/>
    <property type="match status" value="1"/>
</dbReference>
<sequence length="188" mass="20725">MAKEKKQPAVEAAQADQPTATNQVDQAQPDAAAPTEALQAEVDKLQQQLDDSQNDYLRSQAELQNMQKRNQKEQSELVKYGSQALAKDIVPALDDLTRALNVQVDDESGRQLKTGIEMVVKHLQKALTDNDIHAIDEVGVKFDPEVHQAVQTVPASDEHPADTVVQVLQTGYRLADRIIRPAMVIVAQ</sequence>
<feature type="region of interest" description="Disordered" evidence="6">
    <location>
        <begin position="1"/>
        <end position="37"/>
    </location>
</feature>